<reference evidence="2" key="1">
    <citation type="submission" date="2016-10" db="EMBL/GenBank/DDBJ databases">
        <authorList>
            <person name="Varghese N."/>
            <person name="Submissions S."/>
        </authorList>
    </citation>
    <scope>NUCLEOTIDE SEQUENCE [LARGE SCALE GENOMIC DNA]</scope>
    <source>
        <strain evidence="2">CGMCC 4.3530</strain>
    </source>
</reference>
<name>A0A1H2WFL4_9PSEU</name>
<dbReference type="RefSeq" id="WP_093262710.1">
    <property type="nucleotide sequence ID" value="NZ_FNOK01000005.1"/>
</dbReference>
<dbReference type="EMBL" id="FNOK01000005">
    <property type="protein sequence ID" value="SDW79442.1"/>
    <property type="molecule type" value="Genomic_DNA"/>
</dbReference>
<accession>A0A1H2WFL4</accession>
<evidence type="ECO:0000313" key="2">
    <source>
        <dbReference type="Proteomes" id="UP000199529"/>
    </source>
</evidence>
<organism evidence="1 2">
    <name type="scientific">Saccharopolyspora shandongensis</name>
    <dbReference type="NCBI Taxonomy" id="418495"/>
    <lineage>
        <taxon>Bacteria</taxon>
        <taxon>Bacillati</taxon>
        <taxon>Actinomycetota</taxon>
        <taxon>Actinomycetes</taxon>
        <taxon>Pseudonocardiales</taxon>
        <taxon>Pseudonocardiaceae</taxon>
        <taxon>Saccharopolyspora</taxon>
    </lineage>
</organism>
<dbReference type="OrthoDB" id="3696261at2"/>
<evidence type="ECO:0000313" key="1">
    <source>
        <dbReference type="EMBL" id="SDW79442.1"/>
    </source>
</evidence>
<dbReference type="Proteomes" id="UP000199529">
    <property type="component" value="Unassembled WGS sequence"/>
</dbReference>
<proteinExistence type="predicted"/>
<dbReference type="AlphaFoldDB" id="A0A1H2WFL4"/>
<keyword evidence="2" id="KW-1185">Reference proteome</keyword>
<dbReference type="STRING" id="418495.SAMN05216215_1005154"/>
<sequence length="81" mass="8789">MASSAGESPVQESQPRREWLLRCRDSRGELAVCSIGVGAGELGVCGPDDTESFRLHPWEVAAFRRAFDEAIAQVEADLAAR</sequence>
<gene>
    <name evidence="1" type="ORF">SAMN05216215_1005154</name>
</gene>
<protein>
    <submittedName>
        <fullName evidence="1">Uncharacterized protein</fullName>
    </submittedName>
</protein>